<dbReference type="InterPro" id="IPR018168">
    <property type="entry name" value="Ubi_Hdrlase_CS"/>
</dbReference>
<evidence type="ECO:0000313" key="11">
    <source>
        <dbReference type="Proteomes" id="UP000191418"/>
    </source>
</evidence>
<keyword evidence="11" id="KW-1185">Reference proteome</keyword>
<reference evidence="10 11" key="1">
    <citation type="submission" date="2017-01" db="EMBL/GenBank/DDBJ databases">
        <title>Genome Sequencing of a Marine Spirillum, Oceanospirillum multiglobuliferum ATCC 33336, from Japan.</title>
        <authorList>
            <person name="Carney J.G."/>
            <person name="Trachtenberg A.M."/>
            <person name="Rheaume B.A."/>
            <person name="Linnane J.D."/>
            <person name="Pitts N.L."/>
            <person name="Mykles D.L."/>
            <person name="Maclea K.S."/>
        </authorList>
    </citation>
    <scope>NUCLEOTIDE SEQUENCE [LARGE SCALE GENOMIC DNA]</scope>
    <source>
        <strain evidence="10 11">ATCC 33336</strain>
    </source>
</reference>
<comment type="pathway">
    <text evidence="2">Cofactor biosynthesis; ubiquinone biosynthesis.</text>
</comment>
<proteinExistence type="inferred from homology"/>
<dbReference type="EMBL" id="MTSM01000028">
    <property type="protein sequence ID" value="OPX54344.1"/>
    <property type="molecule type" value="Genomic_DNA"/>
</dbReference>
<evidence type="ECO:0000256" key="4">
    <source>
        <dbReference type="ARBA" id="ARBA00022630"/>
    </source>
</evidence>
<comment type="subunit">
    <text evidence="8">Component of the Ubi complex metabolon, which regroups five ubiquinone biosynthesis proteins (UbiE, UbiF, UbiG, UbiH and UbiI) and two accessory factors (UbiK and the lipid-binding protein UbiJ).</text>
</comment>
<dbReference type="FunFam" id="3.50.50.60:FF:000021">
    <property type="entry name" value="Ubiquinone biosynthesis monooxygenase COQ6"/>
    <property type="match status" value="1"/>
</dbReference>
<keyword evidence="4" id="KW-0285">Flavoprotein</keyword>
<name>A0A1V4T342_9GAMM</name>
<dbReference type="PANTHER" id="PTHR43876:SF7">
    <property type="entry name" value="UBIQUINONE BIOSYNTHESIS MONOOXYGENASE COQ6, MITOCHONDRIAL"/>
    <property type="match status" value="1"/>
</dbReference>
<evidence type="ECO:0000256" key="6">
    <source>
        <dbReference type="ARBA" id="ARBA00023002"/>
    </source>
</evidence>
<feature type="domain" description="FAD-binding" evidence="9">
    <location>
        <begin position="9"/>
        <end position="352"/>
    </location>
</feature>
<keyword evidence="5" id="KW-0274">FAD</keyword>
<dbReference type="PANTHER" id="PTHR43876">
    <property type="entry name" value="UBIQUINONE BIOSYNTHESIS MONOOXYGENASE COQ6, MITOCHONDRIAL"/>
    <property type="match status" value="1"/>
</dbReference>
<dbReference type="InterPro" id="IPR036188">
    <property type="entry name" value="FAD/NAD-bd_sf"/>
</dbReference>
<dbReference type="PROSITE" id="PS01304">
    <property type="entry name" value="UBIH"/>
    <property type="match status" value="1"/>
</dbReference>
<dbReference type="GO" id="GO:0071949">
    <property type="term" value="F:FAD binding"/>
    <property type="evidence" value="ECO:0007669"/>
    <property type="project" value="InterPro"/>
</dbReference>
<keyword evidence="7" id="KW-0503">Monooxygenase</keyword>
<dbReference type="InterPro" id="IPR002938">
    <property type="entry name" value="FAD-bd"/>
</dbReference>
<dbReference type="UniPathway" id="UPA00232"/>
<evidence type="ECO:0000256" key="7">
    <source>
        <dbReference type="ARBA" id="ARBA00023033"/>
    </source>
</evidence>
<protein>
    <recommendedName>
        <fullName evidence="9">FAD-binding domain-containing protein</fullName>
    </recommendedName>
</protein>
<keyword evidence="6" id="KW-0560">Oxidoreductase</keyword>
<evidence type="ECO:0000256" key="3">
    <source>
        <dbReference type="ARBA" id="ARBA00005349"/>
    </source>
</evidence>
<evidence type="ECO:0000259" key="9">
    <source>
        <dbReference type="Pfam" id="PF01494"/>
    </source>
</evidence>
<dbReference type="GO" id="GO:0110142">
    <property type="term" value="C:ubiquinone biosynthesis complex"/>
    <property type="evidence" value="ECO:0007669"/>
    <property type="project" value="UniProtKB-ARBA"/>
</dbReference>
<organism evidence="10 11">
    <name type="scientific">Oceanospirillum multiglobuliferum</name>
    <dbReference type="NCBI Taxonomy" id="64969"/>
    <lineage>
        <taxon>Bacteria</taxon>
        <taxon>Pseudomonadati</taxon>
        <taxon>Pseudomonadota</taxon>
        <taxon>Gammaproteobacteria</taxon>
        <taxon>Oceanospirillales</taxon>
        <taxon>Oceanospirillaceae</taxon>
        <taxon>Oceanospirillum</taxon>
    </lineage>
</organism>
<sequence length="417" mass="46285">MHSDQTHYDLIIVGGGMVGAAIACGLAPTGMQIAVLEQSEHAPVWQAEKVDPRVSALTEASRTFLEHLGVWAQMPLLRVTPYQKMKVWEADGTGHIEFSCDDLFAENIGHIVENSVTLTALLNKMATYANVQLLRGVQLLGITEAASQGLGTQRSVLLADGRQLSAQLLVATDGARSKLREWGNFETREWDYGHNAIVTTIQLENSHQGTAWQRFMPTGPLALLPITQQGDDHYCSIVWSATEEEAERLMALNESEFCAELGLAFEHRLGKVLACDPRFSFPLRQRHAKQYWHNSLVLAGDAAHTIHPLAGQGVNLGLLDAATLVEVLTQAWQRQQPLGIGQTLQKYQRRRMPDNLKMMALMEAFKRLYGPVPLPLRWVRNLGMNMVNNSPLIKKQLLRQALGERDGLPDSAQVHLA</sequence>
<dbReference type="Proteomes" id="UP000191418">
    <property type="component" value="Unassembled WGS sequence"/>
</dbReference>
<dbReference type="PRINTS" id="PR00420">
    <property type="entry name" value="RNGMNOXGNASE"/>
</dbReference>
<dbReference type="GO" id="GO:0006744">
    <property type="term" value="P:ubiquinone biosynthetic process"/>
    <property type="evidence" value="ECO:0007669"/>
    <property type="project" value="UniProtKB-UniPathway"/>
</dbReference>
<dbReference type="OrthoDB" id="9769565at2"/>
<evidence type="ECO:0000256" key="2">
    <source>
        <dbReference type="ARBA" id="ARBA00004749"/>
    </source>
</evidence>
<evidence type="ECO:0000256" key="5">
    <source>
        <dbReference type="ARBA" id="ARBA00022827"/>
    </source>
</evidence>
<dbReference type="STRING" id="64969.SAMN02745127_02956"/>
<dbReference type="InterPro" id="IPR010971">
    <property type="entry name" value="UbiH/COQ6"/>
</dbReference>
<gene>
    <name evidence="10" type="ORF">BTE48_14860</name>
</gene>
<dbReference type="Pfam" id="PF01494">
    <property type="entry name" value="FAD_binding_3"/>
    <property type="match status" value="1"/>
</dbReference>
<dbReference type="GO" id="GO:0019168">
    <property type="term" value="F:2-polyprenylphenol 6-hydroxylase activity"/>
    <property type="evidence" value="ECO:0007669"/>
    <property type="project" value="TreeGrafter"/>
</dbReference>
<comment type="similarity">
    <text evidence="3">Belongs to the UbiH/COQ6 family.</text>
</comment>
<comment type="caution">
    <text evidence="10">The sequence shown here is derived from an EMBL/GenBank/DDBJ whole genome shotgun (WGS) entry which is preliminary data.</text>
</comment>
<accession>A0A1V4T342</accession>
<evidence type="ECO:0000256" key="1">
    <source>
        <dbReference type="ARBA" id="ARBA00001974"/>
    </source>
</evidence>
<dbReference type="SUPFAM" id="SSF51905">
    <property type="entry name" value="FAD/NAD(P)-binding domain"/>
    <property type="match status" value="1"/>
</dbReference>
<dbReference type="AlphaFoldDB" id="A0A1V4T342"/>
<dbReference type="Gene3D" id="3.50.50.60">
    <property type="entry name" value="FAD/NAD(P)-binding domain"/>
    <property type="match status" value="2"/>
</dbReference>
<evidence type="ECO:0000256" key="8">
    <source>
        <dbReference type="ARBA" id="ARBA00065734"/>
    </source>
</evidence>
<comment type="cofactor">
    <cofactor evidence="1">
        <name>FAD</name>
        <dbReference type="ChEBI" id="CHEBI:57692"/>
    </cofactor>
</comment>
<evidence type="ECO:0000313" key="10">
    <source>
        <dbReference type="EMBL" id="OPX54344.1"/>
    </source>
</evidence>
<dbReference type="NCBIfam" id="TIGR01988">
    <property type="entry name" value="Ubi-OHases"/>
    <property type="match status" value="1"/>
</dbReference>
<dbReference type="InterPro" id="IPR051205">
    <property type="entry name" value="UbiH/COQ6_monooxygenase"/>
</dbReference>